<dbReference type="GO" id="GO:0005295">
    <property type="term" value="F:neutral L-amino acid:sodium symporter activity"/>
    <property type="evidence" value="ECO:0007669"/>
    <property type="project" value="TreeGrafter"/>
</dbReference>
<evidence type="ECO:0000256" key="1">
    <source>
        <dbReference type="ARBA" id="ARBA00004141"/>
    </source>
</evidence>
<evidence type="ECO:0000313" key="7">
    <source>
        <dbReference type="EMBL" id="AIK97281.1"/>
    </source>
</evidence>
<accession>A0A077AXG0</accession>
<protein>
    <recommendedName>
        <fullName evidence="9">Sodium:dicarboxylate symporter</fullName>
    </recommendedName>
</protein>
<keyword evidence="3 6" id="KW-0812">Transmembrane</keyword>
<evidence type="ECO:0000256" key="5">
    <source>
        <dbReference type="ARBA" id="ARBA00023136"/>
    </source>
</evidence>
<feature type="transmembrane region" description="Helical" evidence="6">
    <location>
        <begin position="167"/>
        <end position="185"/>
    </location>
</feature>
<feature type="transmembrane region" description="Helical" evidence="6">
    <location>
        <begin position="191"/>
        <end position="217"/>
    </location>
</feature>
<evidence type="ECO:0008006" key="9">
    <source>
        <dbReference type="Google" id="ProtNLM"/>
    </source>
</evidence>
<dbReference type="Gene3D" id="1.10.3860.10">
    <property type="entry name" value="Sodium:dicarboxylate symporter"/>
    <property type="match status" value="1"/>
</dbReference>
<sequence length="399" mass="43322">MLKSLPVQLVLCVILAFFTAGFMDVSWVSFFYSLSCALKDFLMMVLPFVIISYMSSAILSLEQKAPMLIVSILVMVCLSNLAAVFTSYGVSLIALPFVTSGKMVDLAATKDLIAPLFSIPFPQVLEPKWAMITGLIYGLTFSLYPHKKANDLVLKMRDLVTKILQKTFIPLLPVYVFGFVLKMQIEGNLSVLFQTCGQVILLMIGVILGYILLLYTIAANFSPKKLVGYLRNIFPAALTGFTTMSSAATMPLTLTATEENMGDKNFTQLIIPATVNIHLLGDALGIPILGLATLQLSGLPLPDLTSFAVFAGFFCLAKFSTAGIPGGGILVLLPTLQTHLGLSAEMIGFVTTLYILQDCIFTSSNVVGNGGFALLMHRFMKLIRLVKPQPVDACQELTV</sequence>
<dbReference type="AlphaFoldDB" id="A0A077AXG0"/>
<dbReference type="GO" id="GO:0032329">
    <property type="term" value="P:serine transport"/>
    <property type="evidence" value="ECO:0007669"/>
    <property type="project" value="TreeGrafter"/>
</dbReference>
<keyword evidence="2" id="KW-0813">Transport</keyword>
<dbReference type="EMBL" id="CP008941">
    <property type="protein sequence ID" value="AIK97281.1"/>
    <property type="molecule type" value="Genomic_DNA"/>
</dbReference>
<keyword evidence="8" id="KW-1185">Reference proteome</keyword>
<gene>
    <name evidence="7" type="ORF">ID47_11870</name>
</gene>
<evidence type="ECO:0000256" key="4">
    <source>
        <dbReference type="ARBA" id="ARBA00022989"/>
    </source>
</evidence>
<feature type="transmembrane region" description="Helical" evidence="6">
    <location>
        <begin position="229"/>
        <end position="249"/>
    </location>
</feature>
<feature type="transmembrane region" description="Helical" evidence="6">
    <location>
        <begin position="129"/>
        <end position="146"/>
    </location>
</feature>
<dbReference type="SUPFAM" id="SSF118215">
    <property type="entry name" value="Proton glutamate symport protein"/>
    <property type="match status" value="1"/>
</dbReference>
<dbReference type="InterPro" id="IPR001991">
    <property type="entry name" value="Na-dicarboxylate_symporter"/>
</dbReference>
<dbReference type="KEGG" id="paca:ID47_11870"/>
<dbReference type="HOGENOM" id="CLU_035303_0_0_5"/>
<dbReference type="RefSeq" id="WP_038466661.1">
    <property type="nucleotide sequence ID" value="NZ_CP008941.1"/>
</dbReference>
<dbReference type="PANTHER" id="PTHR42865">
    <property type="entry name" value="PROTON/GLUTAMATE-ASPARTATE SYMPORTER"/>
    <property type="match status" value="1"/>
</dbReference>
<feature type="transmembrane region" description="Helical" evidence="6">
    <location>
        <begin position="7"/>
        <end position="29"/>
    </location>
</feature>
<dbReference type="GO" id="GO:0005886">
    <property type="term" value="C:plasma membrane"/>
    <property type="evidence" value="ECO:0007669"/>
    <property type="project" value="TreeGrafter"/>
</dbReference>
<feature type="transmembrane region" description="Helical" evidence="6">
    <location>
        <begin position="68"/>
        <end position="95"/>
    </location>
</feature>
<feature type="transmembrane region" description="Helical" evidence="6">
    <location>
        <begin position="41"/>
        <end position="61"/>
    </location>
</feature>
<evidence type="ECO:0000256" key="6">
    <source>
        <dbReference type="SAM" id="Phobius"/>
    </source>
</evidence>
<dbReference type="InterPro" id="IPR036458">
    <property type="entry name" value="Na:dicarbo_symporter_sf"/>
</dbReference>
<evidence type="ECO:0000256" key="2">
    <source>
        <dbReference type="ARBA" id="ARBA00022448"/>
    </source>
</evidence>
<dbReference type="eggNOG" id="COG1301">
    <property type="taxonomic scope" value="Bacteria"/>
</dbReference>
<feature type="transmembrane region" description="Helical" evidence="6">
    <location>
        <begin position="304"/>
        <end position="333"/>
    </location>
</feature>
<dbReference type="Pfam" id="PF00375">
    <property type="entry name" value="SDF"/>
    <property type="match status" value="1"/>
</dbReference>
<comment type="subcellular location">
    <subcellularLocation>
        <location evidence="1">Membrane</location>
        <topology evidence="1">Multi-pass membrane protein</topology>
    </subcellularLocation>
</comment>
<organism evidence="7 8">
    <name type="scientific">Candidatus Odyssella acanthamoebae</name>
    <dbReference type="NCBI Taxonomy" id="91604"/>
    <lineage>
        <taxon>Bacteria</taxon>
        <taxon>Pseudomonadati</taxon>
        <taxon>Pseudomonadota</taxon>
        <taxon>Alphaproteobacteria</taxon>
        <taxon>Holosporales</taxon>
        <taxon>Candidatus Paracaedibacteraceae</taxon>
        <taxon>Candidatus Odyssella</taxon>
    </lineage>
</organism>
<feature type="transmembrane region" description="Helical" evidence="6">
    <location>
        <begin position="353"/>
        <end position="375"/>
    </location>
</feature>
<reference evidence="7 8" key="1">
    <citation type="submission" date="2014-07" db="EMBL/GenBank/DDBJ databases">
        <title>Comparative genomic insights into amoeba endosymbionts belonging to the families of Holosporaceae and Candidatus Midichloriaceae within Rickettsiales.</title>
        <authorList>
            <person name="Wang Z."/>
            <person name="Wu M."/>
        </authorList>
    </citation>
    <scope>NUCLEOTIDE SEQUENCE [LARGE SCALE GENOMIC DNA]</scope>
    <source>
        <strain evidence="7">PRA3</strain>
    </source>
</reference>
<keyword evidence="4 6" id="KW-1133">Transmembrane helix</keyword>
<proteinExistence type="predicted"/>
<evidence type="ECO:0000256" key="3">
    <source>
        <dbReference type="ARBA" id="ARBA00022692"/>
    </source>
</evidence>
<dbReference type="PANTHER" id="PTHR42865:SF8">
    <property type="entry name" value="SERINE_THREONINE TRANSPORTER SSTT"/>
    <property type="match status" value="1"/>
</dbReference>
<dbReference type="Proteomes" id="UP000028926">
    <property type="component" value="Chromosome"/>
</dbReference>
<evidence type="ECO:0000313" key="8">
    <source>
        <dbReference type="Proteomes" id="UP000028926"/>
    </source>
</evidence>
<feature type="transmembrane region" description="Helical" evidence="6">
    <location>
        <begin position="269"/>
        <end position="292"/>
    </location>
</feature>
<dbReference type="STRING" id="91604.ID47_11870"/>
<keyword evidence="5 6" id="KW-0472">Membrane</keyword>
<name>A0A077AXG0_9PROT</name>